<dbReference type="Gene3D" id="3.40.1280.10">
    <property type="match status" value="1"/>
</dbReference>
<dbReference type="InterPro" id="IPR001537">
    <property type="entry name" value="SpoU_MeTrfase"/>
</dbReference>
<keyword evidence="3" id="KW-0808">Transferase</keyword>
<organism evidence="6 7">
    <name type="scientific">Peptoniphilus koenoeneniae</name>
    <dbReference type="NCBI Taxonomy" id="507751"/>
    <lineage>
        <taxon>Bacteria</taxon>
        <taxon>Bacillati</taxon>
        <taxon>Bacillota</taxon>
        <taxon>Tissierellia</taxon>
        <taxon>Tissierellales</taxon>
        <taxon>Peptoniphilaceae</taxon>
        <taxon>Peptoniphilus</taxon>
    </lineage>
</organism>
<dbReference type="InterPro" id="IPR051259">
    <property type="entry name" value="rRNA_Methyltransferase"/>
</dbReference>
<dbReference type="EMBL" id="JAUSTN010000004">
    <property type="protein sequence ID" value="MDQ0274863.1"/>
    <property type="molecule type" value="Genomic_DNA"/>
</dbReference>
<evidence type="ECO:0000259" key="5">
    <source>
        <dbReference type="Pfam" id="PF22435"/>
    </source>
</evidence>
<feature type="domain" description="tRNA/rRNA methyltransferase SpoU type" evidence="4">
    <location>
        <begin position="108"/>
        <end position="245"/>
    </location>
</feature>
<dbReference type="RefSeq" id="WP_023056185.1">
    <property type="nucleotide sequence ID" value="NZ_JAUSTN010000004.1"/>
</dbReference>
<dbReference type="InterPro" id="IPR029026">
    <property type="entry name" value="tRNA_m1G_MTases_N"/>
</dbReference>
<evidence type="ECO:0000313" key="6">
    <source>
        <dbReference type="EMBL" id="MDQ0274863.1"/>
    </source>
</evidence>
<sequence length="249" mass="28500">MTLIKSSSNNKFKFYKSLLEKKYRDKEKIFLVEGPIVLEEALKIYKPIYMAIEEEKQFENLKKDIEKISHDYYSKSLFSSLSSTVNSQGIIAYFKKFEREFKEKEGKYIYLDGIKDPGNLGGIIRSADAFNLNGVILSKETVDLYNPKTVRSSMASIFRIPIYQDVGGDILYKNRDNFKIVTTSLNNSTSSREYKFEKNTILIIGNEAHGIGEDLMKLSDDNIVIPISRQVDSLNANVAASILMYEMTK</sequence>
<dbReference type="InterPro" id="IPR029064">
    <property type="entry name" value="Ribosomal_eL30-like_sf"/>
</dbReference>
<dbReference type="SUPFAM" id="SSF75217">
    <property type="entry name" value="alpha/beta knot"/>
    <property type="match status" value="1"/>
</dbReference>
<dbReference type="PANTHER" id="PTHR43191">
    <property type="entry name" value="RRNA METHYLTRANSFERASE 3"/>
    <property type="match status" value="1"/>
</dbReference>
<keyword evidence="7" id="KW-1185">Reference proteome</keyword>
<accession>A0ABU0AWQ3</accession>
<dbReference type="Pfam" id="PF00588">
    <property type="entry name" value="SpoU_methylase"/>
    <property type="match status" value="1"/>
</dbReference>
<gene>
    <name evidence="6" type="ORF">J2S72_000884</name>
</gene>
<evidence type="ECO:0000256" key="2">
    <source>
        <dbReference type="ARBA" id="ARBA00022603"/>
    </source>
</evidence>
<protein>
    <submittedName>
        <fullName evidence="6">TrmH family RNA methyltransferase</fullName>
    </submittedName>
</protein>
<dbReference type="PANTHER" id="PTHR43191:SF2">
    <property type="entry name" value="RRNA METHYLTRANSFERASE 3, MITOCHONDRIAL"/>
    <property type="match status" value="1"/>
</dbReference>
<keyword evidence="2 6" id="KW-0489">Methyltransferase</keyword>
<dbReference type="Gene3D" id="3.30.1330.30">
    <property type="match status" value="1"/>
</dbReference>
<dbReference type="CDD" id="cd18095">
    <property type="entry name" value="SpoU-like_rRNA-MTase"/>
    <property type="match status" value="1"/>
</dbReference>
<dbReference type="InterPro" id="IPR029028">
    <property type="entry name" value="Alpha/beta_knot_MTases"/>
</dbReference>
<feature type="domain" description="MRM3-like substrate binding" evidence="5">
    <location>
        <begin position="9"/>
        <end position="92"/>
    </location>
</feature>
<dbReference type="Pfam" id="PF22435">
    <property type="entry name" value="MRM3-like_sub_bind"/>
    <property type="match status" value="1"/>
</dbReference>
<name>A0ABU0AWQ3_9FIRM</name>
<dbReference type="SUPFAM" id="SSF55315">
    <property type="entry name" value="L30e-like"/>
    <property type="match status" value="1"/>
</dbReference>
<comment type="caution">
    <text evidence="6">The sequence shown here is derived from an EMBL/GenBank/DDBJ whole genome shotgun (WGS) entry which is preliminary data.</text>
</comment>
<reference evidence="6 7" key="1">
    <citation type="submission" date="2023-07" db="EMBL/GenBank/DDBJ databases">
        <title>Genomic Encyclopedia of Type Strains, Phase IV (KMG-IV): sequencing the most valuable type-strain genomes for metagenomic binning, comparative biology and taxonomic classification.</title>
        <authorList>
            <person name="Goeker M."/>
        </authorList>
    </citation>
    <scope>NUCLEOTIDE SEQUENCE [LARGE SCALE GENOMIC DNA]</scope>
    <source>
        <strain evidence="6 7">DSM 22616</strain>
    </source>
</reference>
<dbReference type="Proteomes" id="UP001236559">
    <property type="component" value="Unassembled WGS sequence"/>
</dbReference>
<dbReference type="GO" id="GO:0008168">
    <property type="term" value="F:methyltransferase activity"/>
    <property type="evidence" value="ECO:0007669"/>
    <property type="project" value="UniProtKB-KW"/>
</dbReference>
<evidence type="ECO:0000256" key="3">
    <source>
        <dbReference type="ARBA" id="ARBA00022679"/>
    </source>
</evidence>
<dbReference type="GO" id="GO:0032259">
    <property type="term" value="P:methylation"/>
    <property type="evidence" value="ECO:0007669"/>
    <property type="project" value="UniProtKB-KW"/>
</dbReference>
<evidence type="ECO:0000259" key="4">
    <source>
        <dbReference type="Pfam" id="PF00588"/>
    </source>
</evidence>
<proteinExistence type="inferred from homology"/>
<comment type="similarity">
    <text evidence="1">Belongs to the class IV-like SAM-binding methyltransferase superfamily. RNA methyltransferase TrmH family.</text>
</comment>
<evidence type="ECO:0000256" key="1">
    <source>
        <dbReference type="ARBA" id="ARBA00007228"/>
    </source>
</evidence>
<evidence type="ECO:0000313" key="7">
    <source>
        <dbReference type="Proteomes" id="UP001236559"/>
    </source>
</evidence>
<dbReference type="InterPro" id="IPR053888">
    <property type="entry name" value="MRM3-like_sub_bind"/>
</dbReference>